<keyword evidence="2" id="KW-0813">Transport</keyword>
<evidence type="ECO:0000313" key="17">
    <source>
        <dbReference type="Proteomes" id="UP001306508"/>
    </source>
</evidence>
<dbReference type="InterPro" id="IPR056910">
    <property type="entry name" value="TCB1-3_C2"/>
</dbReference>
<evidence type="ECO:0000256" key="12">
    <source>
        <dbReference type="SAM" id="MobiDB-lite"/>
    </source>
</evidence>
<dbReference type="CDD" id="cd21678">
    <property type="entry name" value="SMP_TCB"/>
    <property type="match status" value="1"/>
</dbReference>
<dbReference type="GO" id="GO:0061817">
    <property type="term" value="P:endoplasmic reticulum-plasma membrane tethering"/>
    <property type="evidence" value="ECO:0007669"/>
    <property type="project" value="InterPro"/>
</dbReference>
<keyword evidence="4 13" id="KW-0812">Transmembrane</keyword>
<dbReference type="PROSITE" id="PS50004">
    <property type="entry name" value="C2"/>
    <property type="match status" value="4"/>
</dbReference>
<keyword evidence="5" id="KW-0677">Repeat</keyword>
<evidence type="ECO:0000256" key="11">
    <source>
        <dbReference type="SAM" id="Coils"/>
    </source>
</evidence>
<dbReference type="InterPro" id="IPR035892">
    <property type="entry name" value="C2_domain_sf"/>
</dbReference>
<feature type="compositionally biased region" description="Polar residues" evidence="12">
    <location>
        <begin position="1306"/>
        <end position="1325"/>
    </location>
</feature>
<feature type="region of interest" description="Disordered" evidence="12">
    <location>
        <begin position="1"/>
        <end position="52"/>
    </location>
</feature>
<evidence type="ECO:0000256" key="5">
    <source>
        <dbReference type="ARBA" id="ARBA00022737"/>
    </source>
</evidence>
<dbReference type="GO" id="GO:0071944">
    <property type="term" value="C:cell periphery"/>
    <property type="evidence" value="ECO:0007669"/>
    <property type="project" value="UniProtKB-ARBA"/>
</dbReference>
<evidence type="ECO:0000256" key="3">
    <source>
        <dbReference type="ARBA" id="ARBA00022553"/>
    </source>
</evidence>
<evidence type="ECO:0000256" key="6">
    <source>
        <dbReference type="ARBA" id="ARBA00022824"/>
    </source>
</evidence>
<dbReference type="InterPro" id="IPR037765">
    <property type="entry name" value="C2B_Tricalbin"/>
</dbReference>
<keyword evidence="10 13" id="KW-0472">Membrane</keyword>
<dbReference type="GO" id="GO:0008289">
    <property type="term" value="F:lipid binding"/>
    <property type="evidence" value="ECO:0007669"/>
    <property type="project" value="UniProtKB-KW"/>
</dbReference>
<protein>
    <recommendedName>
        <fullName evidence="18">Tricalbin-3</fullName>
    </recommendedName>
</protein>
<keyword evidence="8" id="KW-0445">Lipid transport</keyword>
<feature type="domain" description="C2" evidence="14">
    <location>
        <begin position="1090"/>
        <end position="1208"/>
    </location>
</feature>
<keyword evidence="11" id="KW-0175">Coiled coil</keyword>
<dbReference type="InterPro" id="IPR037756">
    <property type="entry name" value="C2D_Tricalbin"/>
</dbReference>
<dbReference type="InterPro" id="IPR000008">
    <property type="entry name" value="C2_dom"/>
</dbReference>
<feature type="compositionally biased region" description="Basic and acidic residues" evidence="12">
    <location>
        <begin position="1286"/>
        <end position="1303"/>
    </location>
</feature>
<dbReference type="PROSITE" id="PS51847">
    <property type="entry name" value="SMP"/>
    <property type="match status" value="1"/>
</dbReference>
<proteinExistence type="predicted"/>
<evidence type="ECO:0000259" key="14">
    <source>
        <dbReference type="PROSITE" id="PS50004"/>
    </source>
</evidence>
<evidence type="ECO:0000256" key="4">
    <source>
        <dbReference type="ARBA" id="ARBA00022692"/>
    </source>
</evidence>
<dbReference type="PANTHER" id="PTHR46980:SF1">
    <property type="entry name" value="TRICALBIN-3"/>
    <property type="match status" value="1"/>
</dbReference>
<keyword evidence="3" id="KW-0597">Phosphoprotein</keyword>
<evidence type="ECO:0000256" key="13">
    <source>
        <dbReference type="SAM" id="Phobius"/>
    </source>
</evidence>
<evidence type="ECO:0008006" key="18">
    <source>
        <dbReference type="Google" id="ProtNLM"/>
    </source>
</evidence>
<evidence type="ECO:0000259" key="15">
    <source>
        <dbReference type="PROSITE" id="PS51847"/>
    </source>
</evidence>
<feature type="domain" description="C2" evidence="14">
    <location>
        <begin position="757"/>
        <end position="871"/>
    </location>
</feature>
<dbReference type="Gene3D" id="2.60.40.150">
    <property type="entry name" value="C2 domain"/>
    <property type="match status" value="4"/>
</dbReference>
<dbReference type="SUPFAM" id="SSF49562">
    <property type="entry name" value="C2 domain (Calcium/lipid-binding domain, CaLB)"/>
    <property type="match status" value="4"/>
</dbReference>
<dbReference type="GO" id="GO:0005789">
    <property type="term" value="C:endoplasmic reticulum membrane"/>
    <property type="evidence" value="ECO:0007669"/>
    <property type="project" value="UniProtKB-SubCell"/>
</dbReference>
<feature type="domain" description="SMP-LTD" evidence="15">
    <location>
        <begin position="254"/>
        <end position="464"/>
    </location>
</feature>
<reference evidence="17" key="1">
    <citation type="submission" date="2023-07" db="EMBL/GenBank/DDBJ databases">
        <title>A draft genome of Kazachstania heterogenica Y-27499.</title>
        <authorList>
            <person name="Donic C."/>
            <person name="Kralova J.S."/>
            <person name="Fidel L."/>
            <person name="Ben-Dor S."/>
            <person name="Jung S."/>
        </authorList>
    </citation>
    <scope>NUCLEOTIDE SEQUENCE [LARGE SCALE GENOMIC DNA]</scope>
    <source>
        <strain evidence="17">Y27499</strain>
    </source>
</reference>
<dbReference type="PIRSF" id="PIRSF037232">
    <property type="entry name" value="Tricalbin"/>
    <property type="match status" value="1"/>
</dbReference>
<evidence type="ECO:0000256" key="2">
    <source>
        <dbReference type="ARBA" id="ARBA00022448"/>
    </source>
</evidence>
<dbReference type="CDD" id="cd04052">
    <property type="entry name" value="C2B_Tricalbin-like"/>
    <property type="match status" value="1"/>
</dbReference>
<dbReference type="Pfam" id="PF00168">
    <property type="entry name" value="C2"/>
    <property type="match status" value="4"/>
</dbReference>
<evidence type="ECO:0000256" key="7">
    <source>
        <dbReference type="ARBA" id="ARBA00022989"/>
    </source>
</evidence>
<name>A0AAN7ZSQ1_9SACH</name>
<evidence type="ECO:0000256" key="10">
    <source>
        <dbReference type="ARBA" id="ARBA00023136"/>
    </source>
</evidence>
<dbReference type="EMBL" id="JAWIZZ010000040">
    <property type="protein sequence ID" value="KAK5780539.1"/>
    <property type="molecule type" value="Genomic_DNA"/>
</dbReference>
<dbReference type="InterPro" id="IPR031468">
    <property type="entry name" value="SMP_LBD"/>
</dbReference>
<dbReference type="PANTHER" id="PTHR46980">
    <property type="entry name" value="TRICALBIN-1-RELATED"/>
    <property type="match status" value="1"/>
</dbReference>
<dbReference type="InterPro" id="IPR052455">
    <property type="entry name" value="Tricalbin_domain"/>
</dbReference>
<organism evidence="16 17">
    <name type="scientific">Arxiozyma heterogenica</name>
    <dbReference type="NCBI Taxonomy" id="278026"/>
    <lineage>
        <taxon>Eukaryota</taxon>
        <taxon>Fungi</taxon>
        <taxon>Dikarya</taxon>
        <taxon>Ascomycota</taxon>
        <taxon>Saccharomycotina</taxon>
        <taxon>Saccharomycetes</taxon>
        <taxon>Saccharomycetales</taxon>
        <taxon>Saccharomycetaceae</taxon>
        <taxon>Arxiozyma</taxon>
    </lineage>
</organism>
<accession>A0AAN7ZSQ1</accession>
<dbReference type="InterPro" id="IPR037761">
    <property type="entry name" value="C2A_Tricalbin"/>
</dbReference>
<keyword evidence="7 13" id="KW-1133">Transmembrane helix</keyword>
<dbReference type="GO" id="GO:0006869">
    <property type="term" value="P:lipid transport"/>
    <property type="evidence" value="ECO:0007669"/>
    <property type="project" value="UniProtKB-KW"/>
</dbReference>
<dbReference type="InterPro" id="IPR017147">
    <property type="entry name" value="Tricalbin"/>
</dbReference>
<gene>
    <name evidence="16" type="ORF">RI543_001659</name>
</gene>
<feature type="domain" description="C2" evidence="14">
    <location>
        <begin position="455"/>
        <end position="581"/>
    </location>
</feature>
<sequence length="1527" mass="171398">MSTFAQESEPLVPLESPSNEQHVKVDNSNKQVQETYVSGAEHHPSIDNNSLRINKKSSISQNDSDSNPKESNGIPDVIVAANMSQTRDLPVANKEGTLESILLERLHSKDIKGIVSRDINKYDTSISGPGILDDLSPADKAALRNLVETDSVNNLFPWKKIMGFSFSGRGVIDIANATFTKKYILENFYSDWYSNIVLMVGTCFFAWLFGYFGFSWWSLGFVFFGTTSVYNAEYRRFNRNIRDDLKRITLDETMSGRIETTLWLNSFLSKFWVIYMPVLSRQVKDITNPILSDMVPGYGIDALTLEEFTLGSKAPAIKGIKSYTKAGKDVVEMDWSFAFTPNDVSDMTPNEAKEKINPKISLGVTLGKGIVSKTLSVLVEDINVAGKIRVRLTFGKTFPNIKIVSIQFLEPPLIDFVLKPLGGDTLGIDVMSFLPGLKTFVKKMIDSNAGPMLYAPNCMDIDIEEIMAAQSNEAIGVVAITVSSANNLIGSDFITNTVDPYVVLKTEKSLPYQECEAHTTIKSDNKNPVWNETKYILINSLDQKLTMNCWDFNDVRKDQLIGSLGFDMNTLYQTPIIENTSDTLFIGSKNKGTLNYSIHYYPIIEKPKKDIQEKTLEKESWEEEDMEEEQEEESDTGILKFTLQKIRHLPITSQISNSLSPSVELFLDKKLVKRYRILKRINEPSWNELHEFLVTSKENSKLTLNVYDNRASGKVLLCSYSGYVEDLINVGEAGQDSIKASPQGEIFFVSQWKPLKLTGVGTISTLSTSPLGSMKIYVASVEVRSALSGIGDIDPYFTISLNKHVRYKSEHISDTHKPHFDRVVYIPITSENQLLSLSVADYQSVGSDRHIGTIHFPVSSILQKNKNFKGYSCKPEFNNELKTYNLFNKSNIRTSDIINLGFEFVNTMQIYSAEELKEVEILENELRAKKEEFEKMQAEYKEEMKKNPDDWHIVEIKDPFEEDENKINAKEKMPFDELINHNSGVLSISITKGKVPPSSYLQILVDNINYPVFISNKYISGSSLCNSTNVMIRDLKHSKLLFRVTRKKVVKNKDDFVSDVYLSTLDLLKNGFDTPTNIEFKNASLEVKFDYYPTYKDLPIEETVMDTGILSLKLVSASHLMAADRNGKSDPFVEVYVNEHKTFKTHIIKKTLDPVWNETVNLKIPSMIKSKIMLKLLDWDRAGDNDFLGEVILDLKKINPNNTQVWEYPLNTQGTIKIQTTFVPQYVKPDITYQEKGLTDSAPLKAIGTVGGIVGSTGTTVVSGGIKAGGHIFKTINPNKLIPNRHSFEKSKSKDIAPSELDKISLGNNDDSTNEQLQNMRNPLNHNRDQQYNKSNHDSGENYPEYRVSYDEEPNMPNNDGMTTDGAKSVKSRAKSVNSHHSKFTIPTLGGVSHLMKGSNHSVKSSSSFSLSKGHGKISVLAATDLGKNISVRVTLIKGAQRDEIFKTGLGKWDSDGSCYYQAQSAHFSSPPDGIIEFEALKSHKLTKDKSIGVGKVSLSNPEIKDNEKAAVNIGTGRIIFQIQYQP</sequence>
<feature type="coiled-coil region" evidence="11">
    <location>
        <begin position="912"/>
        <end position="946"/>
    </location>
</feature>
<comment type="caution">
    <text evidence="16">The sequence shown here is derived from an EMBL/GenBank/DDBJ whole genome shotgun (WGS) entry which is preliminary data.</text>
</comment>
<keyword evidence="17" id="KW-1185">Reference proteome</keyword>
<feature type="compositionally biased region" description="Basic and acidic residues" evidence="12">
    <location>
        <begin position="1326"/>
        <end position="1340"/>
    </location>
</feature>
<dbReference type="Proteomes" id="UP001306508">
    <property type="component" value="Unassembled WGS sequence"/>
</dbReference>
<feature type="transmembrane region" description="Helical" evidence="13">
    <location>
        <begin position="192"/>
        <end position="209"/>
    </location>
</feature>
<dbReference type="Pfam" id="PF25669">
    <property type="entry name" value="SMP_MUG190-like"/>
    <property type="match status" value="1"/>
</dbReference>
<comment type="subcellular location">
    <subcellularLocation>
        <location evidence="1">Endoplasmic reticulum membrane</location>
    </subcellularLocation>
</comment>
<dbReference type="CDD" id="cd04044">
    <property type="entry name" value="C2A_Tricalbin-like"/>
    <property type="match status" value="1"/>
</dbReference>
<evidence type="ECO:0000256" key="8">
    <source>
        <dbReference type="ARBA" id="ARBA00023055"/>
    </source>
</evidence>
<dbReference type="CDD" id="cd04040">
    <property type="entry name" value="C2D_Tricalbin-like"/>
    <property type="match status" value="1"/>
</dbReference>
<keyword evidence="6" id="KW-0256">Endoplasmic reticulum</keyword>
<evidence type="ECO:0000256" key="9">
    <source>
        <dbReference type="ARBA" id="ARBA00023121"/>
    </source>
</evidence>
<feature type="region of interest" description="Disordered" evidence="12">
    <location>
        <begin position="1282"/>
        <end position="1367"/>
    </location>
</feature>
<evidence type="ECO:0000313" key="16">
    <source>
        <dbReference type="EMBL" id="KAK5780539.1"/>
    </source>
</evidence>
<keyword evidence="9" id="KW-0446">Lipid-binding</keyword>
<dbReference type="SMART" id="SM00239">
    <property type="entry name" value="C2"/>
    <property type="match status" value="4"/>
</dbReference>
<evidence type="ECO:0000256" key="1">
    <source>
        <dbReference type="ARBA" id="ARBA00004586"/>
    </source>
</evidence>
<feature type="domain" description="C2" evidence="14">
    <location>
        <begin position="620"/>
        <end position="737"/>
    </location>
</feature>
<dbReference type="Pfam" id="PF24920">
    <property type="entry name" value="C2_TCB1"/>
    <property type="match status" value="1"/>
</dbReference>